<accession>X1IN83</accession>
<keyword evidence="1" id="KW-0472">Membrane</keyword>
<gene>
    <name evidence="2" type="ORF">S03H2_28740</name>
</gene>
<feature type="non-terminal residue" evidence="2">
    <location>
        <position position="113"/>
    </location>
</feature>
<feature type="transmembrane region" description="Helical" evidence="1">
    <location>
        <begin position="67"/>
        <end position="83"/>
    </location>
</feature>
<evidence type="ECO:0000313" key="2">
    <source>
        <dbReference type="EMBL" id="GAH58973.1"/>
    </source>
</evidence>
<evidence type="ECO:0000256" key="1">
    <source>
        <dbReference type="SAM" id="Phobius"/>
    </source>
</evidence>
<sequence>MAIISRENSVGAWAFFIGVILAILIGLSTTIFSIPTVIAYSAQIYALLVILGLIIGFVNIPGRDAQTFLWAGAILVVVSKFGMDSVRGSLIGIGVGDAVSAVFAALLALFVPA</sequence>
<keyword evidence="1" id="KW-0812">Transmembrane</keyword>
<feature type="transmembrane region" description="Helical" evidence="1">
    <location>
        <begin position="40"/>
        <end position="60"/>
    </location>
</feature>
<feature type="transmembrane region" description="Helical" evidence="1">
    <location>
        <begin position="12"/>
        <end position="34"/>
    </location>
</feature>
<feature type="transmembrane region" description="Helical" evidence="1">
    <location>
        <begin position="89"/>
        <end position="111"/>
    </location>
</feature>
<comment type="caution">
    <text evidence="2">The sequence shown here is derived from an EMBL/GenBank/DDBJ whole genome shotgun (WGS) entry which is preliminary data.</text>
</comment>
<protein>
    <submittedName>
        <fullName evidence="2">Uncharacterized protein</fullName>
    </submittedName>
</protein>
<dbReference type="EMBL" id="BARU01017320">
    <property type="protein sequence ID" value="GAH58973.1"/>
    <property type="molecule type" value="Genomic_DNA"/>
</dbReference>
<reference evidence="2" key="1">
    <citation type="journal article" date="2014" name="Front. Microbiol.">
        <title>High frequency of phylogenetically diverse reductive dehalogenase-homologous genes in deep subseafloor sedimentary metagenomes.</title>
        <authorList>
            <person name="Kawai M."/>
            <person name="Futagami T."/>
            <person name="Toyoda A."/>
            <person name="Takaki Y."/>
            <person name="Nishi S."/>
            <person name="Hori S."/>
            <person name="Arai W."/>
            <person name="Tsubouchi T."/>
            <person name="Morono Y."/>
            <person name="Uchiyama I."/>
            <person name="Ito T."/>
            <person name="Fujiyama A."/>
            <person name="Inagaki F."/>
            <person name="Takami H."/>
        </authorList>
    </citation>
    <scope>NUCLEOTIDE SEQUENCE</scope>
    <source>
        <strain evidence="2">Expedition CK06-06</strain>
    </source>
</reference>
<name>X1IN83_9ZZZZ</name>
<keyword evidence="1" id="KW-1133">Transmembrane helix</keyword>
<dbReference type="AlphaFoldDB" id="X1IN83"/>
<proteinExistence type="predicted"/>
<organism evidence="2">
    <name type="scientific">marine sediment metagenome</name>
    <dbReference type="NCBI Taxonomy" id="412755"/>
    <lineage>
        <taxon>unclassified sequences</taxon>
        <taxon>metagenomes</taxon>
        <taxon>ecological metagenomes</taxon>
    </lineage>
</organism>